<evidence type="ECO:0000313" key="1">
    <source>
        <dbReference type="EMBL" id="PSV00943.1"/>
    </source>
</evidence>
<accession>A0A2T3KMB7</accession>
<dbReference type="RefSeq" id="WP_107288670.1">
    <property type="nucleotide sequence ID" value="NZ_PYNF01000002.1"/>
</dbReference>
<protein>
    <submittedName>
        <fullName evidence="1">Uncharacterized protein</fullName>
    </submittedName>
</protein>
<proteinExistence type="predicted"/>
<reference evidence="1 2" key="1">
    <citation type="submission" date="2018-01" db="EMBL/GenBank/DDBJ databases">
        <title>Whole genome sequencing of Histamine producing bacteria.</title>
        <authorList>
            <person name="Butler K."/>
        </authorList>
    </citation>
    <scope>NUCLEOTIDE SEQUENCE [LARGE SCALE GENOMIC DNA]</scope>
    <source>
        <strain evidence="1 2">FS-7.2</strain>
    </source>
</reference>
<dbReference type="AlphaFoldDB" id="A0A2T3KMB7"/>
<name>A0A2T3KMB7_9GAMM</name>
<dbReference type="Proteomes" id="UP000241426">
    <property type="component" value="Unassembled WGS sequence"/>
</dbReference>
<evidence type="ECO:0000313" key="2">
    <source>
        <dbReference type="Proteomes" id="UP000241426"/>
    </source>
</evidence>
<dbReference type="EMBL" id="PYNF01000002">
    <property type="protein sequence ID" value="PSV00943.1"/>
    <property type="molecule type" value="Genomic_DNA"/>
</dbReference>
<sequence length="144" mass="16163">MIKVNILKERESVRSRRLRKKLQVSEFAQCIRNVSGRVPSSDCTSLTNQMLNDVFPALKRLGVYLGFNTSGTKDNFTHIDGFLFYQVGVSLESIVETLKPYIVDGASLMIGEELDANYDERRQDDFYCDMPEPAIDAVLGGDGC</sequence>
<comment type="caution">
    <text evidence="1">The sequence shown here is derived from an EMBL/GenBank/DDBJ whole genome shotgun (WGS) entry which is preliminary data.</text>
</comment>
<organism evidence="1 2">
    <name type="scientific">Photobacterium kishitanii</name>
    <dbReference type="NCBI Taxonomy" id="318456"/>
    <lineage>
        <taxon>Bacteria</taxon>
        <taxon>Pseudomonadati</taxon>
        <taxon>Pseudomonadota</taxon>
        <taxon>Gammaproteobacteria</taxon>
        <taxon>Vibrionales</taxon>
        <taxon>Vibrionaceae</taxon>
        <taxon>Photobacterium</taxon>
    </lineage>
</organism>
<gene>
    <name evidence="1" type="ORF">C9J27_02655</name>
</gene>